<evidence type="ECO:0000313" key="1">
    <source>
        <dbReference type="EMBL" id="MCW9712392.1"/>
    </source>
</evidence>
<dbReference type="Proteomes" id="UP001207337">
    <property type="component" value="Unassembled WGS sequence"/>
</dbReference>
<keyword evidence="2" id="KW-1185">Reference proteome</keyword>
<dbReference type="RefSeq" id="WP_265788324.1">
    <property type="nucleotide sequence ID" value="NZ_BAABRS010000001.1"/>
</dbReference>
<proteinExistence type="predicted"/>
<name>A0ABT3PX11_9BACT</name>
<comment type="caution">
    <text evidence="1">The sequence shown here is derived from an EMBL/GenBank/DDBJ whole genome shotgun (WGS) entry which is preliminary data.</text>
</comment>
<dbReference type="PROSITE" id="PS51257">
    <property type="entry name" value="PROKAR_LIPOPROTEIN"/>
    <property type="match status" value="1"/>
</dbReference>
<evidence type="ECO:0008006" key="3">
    <source>
        <dbReference type="Google" id="ProtNLM"/>
    </source>
</evidence>
<gene>
    <name evidence="1" type="ORF">LQ318_05675</name>
</gene>
<accession>A0ABT3PX11</accession>
<protein>
    <recommendedName>
        <fullName evidence="3">DUF4625 domain-containing protein</fullName>
    </recommendedName>
</protein>
<reference evidence="1 2" key="1">
    <citation type="submission" date="2021-11" db="EMBL/GenBank/DDBJ databases">
        <title>Aliifidinibius sp. nov., a new bacterium isolated from saline soil.</title>
        <authorList>
            <person name="Galisteo C."/>
            <person name="De La Haba R."/>
            <person name="Sanchez-Porro C."/>
            <person name="Ventosa A."/>
        </authorList>
    </citation>
    <scope>NUCLEOTIDE SEQUENCE [LARGE SCALE GENOMIC DNA]</scope>
    <source>
        <strain evidence="1 2">KACC 190600</strain>
    </source>
</reference>
<evidence type="ECO:0000313" key="2">
    <source>
        <dbReference type="Proteomes" id="UP001207337"/>
    </source>
</evidence>
<sequence>MNTINLRSVCTLFITTLFTTFIIIGCSNPANSNGDDHHSHPEGAVLQMNGEEIIRIEEGEIVSGNSSLEIENGDETPLITIYFLDHDGETFHPEEDHFSLNWDQIDTSVAVIEQHEEDGKWSFHLVGQSPGETEVRFRLWHEDENHSDFDTPPIPVTVN</sequence>
<organism evidence="1 2">
    <name type="scientific">Fodinibius salicampi</name>
    <dbReference type="NCBI Taxonomy" id="1920655"/>
    <lineage>
        <taxon>Bacteria</taxon>
        <taxon>Pseudomonadati</taxon>
        <taxon>Balneolota</taxon>
        <taxon>Balneolia</taxon>
        <taxon>Balneolales</taxon>
        <taxon>Balneolaceae</taxon>
        <taxon>Fodinibius</taxon>
    </lineage>
</organism>
<dbReference type="EMBL" id="JAJNDC010000001">
    <property type="protein sequence ID" value="MCW9712392.1"/>
    <property type="molecule type" value="Genomic_DNA"/>
</dbReference>